<feature type="compositionally biased region" description="Basic residues" evidence="10">
    <location>
        <begin position="454"/>
        <end position="463"/>
    </location>
</feature>
<keyword evidence="5 8" id="KW-0833">Ubl conjugation pathway</keyword>
<keyword evidence="4 8" id="KW-0645">Protease</keyword>
<keyword evidence="9" id="KW-0175">Coiled coil</keyword>
<dbReference type="PANTHER" id="PTHR10589">
    <property type="entry name" value="UBIQUITIN CARBOXYL-TERMINAL HYDROLASE"/>
    <property type="match status" value="1"/>
</dbReference>
<evidence type="ECO:0000313" key="13">
    <source>
        <dbReference type="Proteomes" id="UP000287166"/>
    </source>
</evidence>
<keyword evidence="13" id="KW-1185">Reference proteome</keyword>
<sequence>MEIMMPGTSSLSVSHDQTGSPFSVIESDPGVFTSLIRKLGVQGLEVIEIYGIEPWDTDHLEPNGLIFCYLCTDDNDSQEDAGSDNELEDRDAQRVWFANQLSEDACASQAILNVLLNCPDIDIGEQLRDFHAFTEKMSPVMRGLAIANSPFIRNAQNSLARPADIRASLHAVAAATIETQNSKQKPQDILKLPPAKKRKASGSTSKSKQSTADGTDTKQESYHFIGYAHVDDKVWELDGLRKSGPLEVGEVDGSARSARRSWMDIVRPALRMKMEKYLRSAGEGEHIRFNLLAIVEDRYQKASDGLEMLKRERTALERRLNETFPDGWADKVDPVLLASSKEAFSTSVRPSSDGTVFSRGFGSHKMEKELAILEMPSRKLPGVWDECVRNAMSAKIAVEDEIEKSRNMHTEHIGRTFDYEPFIREFVTCLHNEALLEKALSQKAGDEDTNERPRTRRKARMKR</sequence>
<evidence type="ECO:0000259" key="11">
    <source>
        <dbReference type="PROSITE" id="PS52048"/>
    </source>
</evidence>
<comment type="similarity">
    <text evidence="2 8">Belongs to the peptidase C12 family.</text>
</comment>
<dbReference type="PANTHER" id="PTHR10589:SF16">
    <property type="entry name" value="UBIQUITIN CARBOXYL-TERMINAL HYDROLASE ISOZYME L5"/>
    <property type="match status" value="1"/>
</dbReference>
<feature type="domain" description="UCH catalytic" evidence="11">
    <location>
        <begin position="21"/>
        <end position="296"/>
    </location>
</feature>
<evidence type="ECO:0000256" key="2">
    <source>
        <dbReference type="ARBA" id="ARBA00009326"/>
    </source>
</evidence>
<dbReference type="Gene3D" id="3.40.532.10">
    <property type="entry name" value="Peptidase C12, ubiquitin carboxyl-terminal hydrolase"/>
    <property type="match status" value="1"/>
</dbReference>
<evidence type="ECO:0000256" key="1">
    <source>
        <dbReference type="ARBA" id="ARBA00000707"/>
    </source>
</evidence>
<evidence type="ECO:0000256" key="8">
    <source>
        <dbReference type="PROSITE-ProRule" id="PRU01393"/>
    </source>
</evidence>
<evidence type="ECO:0000256" key="9">
    <source>
        <dbReference type="SAM" id="Coils"/>
    </source>
</evidence>
<dbReference type="AlphaFoldDB" id="A0A401GU71"/>
<keyword evidence="6 8" id="KW-0378">Hydrolase</keyword>
<comment type="catalytic activity">
    <reaction evidence="1 8">
        <text>Thiol-dependent hydrolysis of ester, thioester, amide, peptide and isopeptide bonds formed by the C-terminal Gly of ubiquitin (a 76-residue protein attached to proteins as an intracellular targeting signal).</text>
        <dbReference type="EC" id="3.4.19.12"/>
    </reaction>
</comment>
<dbReference type="GO" id="GO:0005737">
    <property type="term" value="C:cytoplasm"/>
    <property type="evidence" value="ECO:0007669"/>
    <property type="project" value="TreeGrafter"/>
</dbReference>
<dbReference type="EMBL" id="BFAD01000008">
    <property type="protein sequence ID" value="GBE85785.1"/>
    <property type="molecule type" value="Genomic_DNA"/>
</dbReference>
<dbReference type="Pfam" id="PF18031">
    <property type="entry name" value="UCH_C"/>
    <property type="match status" value="1"/>
</dbReference>
<dbReference type="InParanoid" id="A0A401GU71"/>
<dbReference type="Proteomes" id="UP000287166">
    <property type="component" value="Unassembled WGS sequence"/>
</dbReference>
<dbReference type="InterPro" id="IPR038765">
    <property type="entry name" value="Papain-like_cys_pep_sf"/>
</dbReference>
<evidence type="ECO:0000256" key="10">
    <source>
        <dbReference type="SAM" id="MobiDB-lite"/>
    </source>
</evidence>
<feature type="region of interest" description="Disordered" evidence="10">
    <location>
        <begin position="440"/>
        <end position="463"/>
    </location>
</feature>
<feature type="region of interest" description="Disordered" evidence="10">
    <location>
        <begin position="178"/>
        <end position="217"/>
    </location>
</feature>
<feature type="active site" description="Proton donor" evidence="8">
    <location>
        <position position="223"/>
    </location>
</feature>
<feature type="compositionally biased region" description="Polar residues" evidence="10">
    <location>
        <begin position="201"/>
        <end position="214"/>
    </location>
</feature>
<dbReference type="GO" id="GO:0016579">
    <property type="term" value="P:protein deubiquitination"/>
    <property type="evidence" value="ECO:0007669"/>
    <property type="project" value="TreeGrafter"/>
</dbReference>
<dbReference type="InterPro" id="IPR001578">
    <property type="entry name" value="Peptidase_C12_UCH"/>
</dbReference>
<dbReference type="InterPro" id="IPR041507">
    <property type="entry name" value="UCH_C"/>
</dbReference>
<accession>A0A401GU71</accession>
<dbReference type="OrthoDB" id="1924260at2759"/>
<dbReference type="GO" id="GO:0004843">
    <property type="term" value="F:cysteine-type deubiquitinase activity"/>
    <property type="evidence" value="ECO:0007669"/>
    <property type="project" value="UniProtKB-UniRule"/>
</dbReference>
<comment type="caution">
    <text evidence="12">The sequence shown here is derived from an EMBL/GenBank/DDBJ whole genome shotgun (WGS) entry which is preliminary data.</text>
</comment>
<reference evidence="12 13" key="1">
    <citation type="journal article" date="2018" name="Sci. Rep.">
        <title>Genome sequence of the cauliflower mushroom Sparassis crispa (Hanabiratake) and its association with beneficial usage.</title>
        <authorList>
            <person name="Kiyama R."/>
            <person name="Furutani Y."/>
            <person name="Kawaguchi K."/>
            <person name="Nakanishi T."/>
        </authorList>
    </citation>
    <scope>NUCLEOTIDE SEQUENCE [LARGE SCALE GENOMIC DNA]</scope>
</reference>
<feature type="site" description="Transition state stabilizer" evidence="8">
    <location>
        <position position="100"/>
    </location>
</feature>
<dbReference type="GO" id="GO:0006511">
    <property type="term" value="P:ubiquitin-dependent protein catabolic process"/>
    <property type="evidence" value="ECO:0007669"/>
    <property type="project" value="UniProtKB-UniRule"/>
</dbReference>
<evidence type="ECO:0000256" key="4">
    <source>
        <dbReference type="ARBA" id="ARBA00022670"/>
    </source>
</evidence>
<dbReference type="GeneID" id="38782702"/>
<feature type="compositionally biased region" description="Basic and acidic residues" evidence="10">
    <location>
        <begin position="444"/>
        <end position="453"/>
    </location>
</feature>
<dbReference type="SUPFAM" id="SSF54001">
    <property type="entry name" value="Cysteine proteinases"/>
    <property type="match status" value="1"/>
</dbReference>
<dbReference type="EC" id="3.4.19.12" evidence="3 8"/>
<gene>
    <name evidence="12" type="ORF">SCP_0803070</name>
</gene>
<evidence type="ECO:0000256" key="7">
    <source>
        <dbReference type="ARBA" id="ARBA00022807"/>
    </source>
</evidence>
<feature type="coiled-coil region" evidence="9">
    <location>
        <begin position="292"/>
        <end position="319"/>
    </location>
</feature>
<keyword evidence="7 8" id="KW-0788">Thiol protease</keyword>
<dbReference type="PROSITE" id="PS52048">
    <property type="entry name" value="UCH_DOMAIN"/>
    <property type="match status" value="1"/>
</dbReference>
<organism evidence="12 13">
    <name type="scientific">Sparassis crispa</name>
    <dbReference type="NCBI Taxonomy" id="139825"/>
    <lineage>
        <taxon>Eukaryota</taxon>
        <taxon>Fungi</taxon>
        <taxon>Dikarya</taxon>
        <taxon>Basidiomycota</taxon>
        <taxon>Agaricomycotina</taxon>
        <taxon>Agaricomycetes</taxon>
        <taxon>Polyporales</taxon>
        <taxon>Sparassidaceae</taxon>
        <taxon>Sparassis</taxon>
    </lineage>
</organism>
<dbReference type="Pfam" id="PF01088">
    <property type="entry name" value="Peptidase_C12"/>
    <property type="match status" value="1"/>
</dbReference>
<feature type="site" description="Important for enzyme activity" evidence="8">
    <location>
        <position position="238"/>
    </location>
</feature>
<dbReference type="STRING" id="139825.A0A401GU71"/>
<proteinExistence type="inferred from homology"/>
<evidence type="ECO:0000256" key="5">
    <source>
        <dbReference type="ARBA" id="ARBA00022786"/>
    </source>
</evidence>
<evidence type="ECO:0000256" key="6">
    <source>
        <dbReference type="ARBA" id="ARBA00022801"/>
    </source>
</evidence>
<dbReference type="InterPro" id="IPR036959">
    <property type="entry name" value="Peptidase_C12_UCH_sf"/>
</dbReference>
<name>A0A401GU71_9APHY</name>
<evidence type="ECO:0000313" key="12">
    <source>
        <dbReference type="EMBL" id="GBE85785.1"/>
    </source>
</evidence>
<evidence type="ECO:0000256" key="3">
    <source>
        <dbReference type="ARBA" id="ARBA00012759"/>
    </source>
</evidence>
<dbReference type="RefSeq" id="XP_027616698.1">
    <property type="nucleotide sequence ID" value="XM_027760897.1"/>
</dbReference>
<protein>
    <recommendedName>
        <fullName evidence="3 8">ubiquitinyl hydrolase 1</fullName>
        <ecNumber evidence="3 8">3.4.19.12</ecNumber>
    </recommendedName>
</protein>
<feature type="active site" description="Nucleophile" evidence="8">
    <location>
        <position position="106"/>
    </location>
</feature>